<evidence type="ECO:0000256" key="1">
    <source>
        <dbReference type="ARBA" id="ARBA00005771"/>
    </source>
</evidence>
<sequence>MADSYSFSNCFVTKTREEEEENARSLQRYKNLVSNLPKGEASAAFEDFICLYQGFWFADVHCQGVLAVQDHFKARSTDVIIATNPKSGATWIKALVFAIVNRSKYPIYNHPLLSQNPHGLVPFMEISLYNNRIPDLEILPSARILATHISYTSLPQSMIDSGSRIVYITRNPKDAFVSYWHFKNKMRTVLSKPPLNFMEEFEQFCMGVSHFGPFWDHALSYWKASLERPQHVLFIKYEDLHADPVLHLKRIAQFVGCPFSSEEEKEGMVDEILKLCSFETLSNLKVNKTGKITGAPFPNEAFFRKGQVGDGTNHLTSEMIERLDQITEEKCHGYGLIM</sequence>
<organism evidence="5 6">
    <name type="scientific">Protea cynaroides</name>
    <dbReference type="NCBI Taxonomy" id="273540"/>
    <lineage>
        <taxon>Eukaryota</taxon>
        <taxon>Viridiplantae</taxon>
        <taxon>Streptophyta</taxon>
        <taxon>Embryophyta</taxon>
        <taxon>Tracheophyta</taxon>
        <taxon>Spermatophyta</taxon>
        <taxon>Magnoliopsida</taxon>
        <taxon>Proteales</taxon>
        <taxon>Proteaceae</taxon>
        <taxon>Protea</taxon>
    </lineage>
</organism>
<keyword evidence="2 3" id="KW-0808">Transferase</keyword>
<gene>
    <name evidence="5" type="ORF">NE237_019223</name>
</gene>
<dbReference type="EC" id="2.8.2.-" evidence="3"/>
<dbReference type="GO" id="GO:0008146">
    <property type="term" value="F:sulfotransferase activity"/>
    <property type="evidence" value="ECO:0007669"/>
    <property type="project" value="InterPro"/>
</dbReference>
<dbReference type="InterPro" id="IPR027417">
    <property type="entry name" value="P-loop_NTPase"/>
</dbReference>
<accession>A0A9Q0KBH1</accession>
<dbReference type="Proteomes" id="UP001141806">
    <property type="component" value="Unassembled WGS sequence"/>
</dbReference>
<comment type="caution">
    <text evidence="5">The sequence shown here is derived from an EMBL/GenBank/DDBJ whole genome shotgun (WGS) entry which is preliminary data.</text>
</comment>
<dbReference type="AlphaFoldDB" id="A0A9Q0KBH1"/>
<evidence type="ECO:0000256" key="2">
    <source>
        <dbReference type="ARBA" id="ARBA00022679"/>
    </source>
</evidence>
<protein>
    <recommendedName>
        <fullName evidence="3">Sulfotransferase</fullName>
        <ecNumber evidence="3">2.8.2.-</ecNumber>
    </recommendedName>
</protein>
<evidence type="ECO:0000313" key="6">
    <source>
        <dbReference type="Proteomes" id="UP001141806"/>
    </source>
</evidence>
<reference evidence="5" key="1">
    <citation type="journal article" date="2023" name="Plant J.">
        <title>The genome of the king protea, Protea cynaroides.</title>
        <authorList>
            <person name="Chang J."/>
            <person name="Duong T.A."/>
            <person name="Schoeman C."/>
            <person name="Ma X."/>
            <person name="Roodt D."/>
            <person name="Barker N."/>
            <person name="Li Z."/>
            <person name="Van de Peer Y."/>
            <person name="Mizrachi E."/>
        </authorList>
    </citation>
    <scope>NUCLEOTIDE SEQUENCE</scope>
    <source>
        <tissue evidence="5">Young leaves</tissue>
    </source>
</reference>
<dbReference type="SUPFAM" id="SSF52540">
    <property type="entry name" value="P-loop containing nucleoside triphosphate hydrolases"/>
    <property type="match status" value="1"/>
</dbReference>
<evidence type="ECO:0000259" key="4">
    <source>
        <dbReference type="Pfam" id="PF00685"/>
    </source>
</evidence>
<name>A0A9Q0KBH1_9MAGN</name>
<keyword evidence="6" id="KW-1185">Reference proteome</keyword>
<dbReference type="OrthoDB" id="205623at2759"/>
<dbReference type="Pfam" id="PF00685">
    <property type="entry name" value="Sulfotransfer_1"/>
    <property type="match status" value="1"/>
</dbReference>
<dbReference type="PANTHER" id="PTHR11783">
    <property type="entry name" value="SULFOTRANSFERASE SULT"/>
    <property type="match status" value="1"/>
</dbReference>
<dbReference type="Gene3D" id="3.40.50.300">
    <property type="entry name" value="P-loop containing nucleotide triphosphate hydrolases"/>
    <property type="match status" value="1"/>
</dbReference>
<evidence type="ECO:0000313" key="5">
    <source>
        <dbReference type="EMBL" id="KAJ4967374.1"/>
    </source>
</evidence>
<evidence type="ECO:0000256" key="3">
    <source>
        <dbReference type="RuleBase" id="RU361155"/>
    </source>
</evidence>
<dbReference type="InterPro" id="IPR000863">
    <property type="entry name" value="Sulfotransferase_dom"/>
</dbReference>
<comment type="similarity">
    <text evidence="1 3">Belongs to the sulfotransferase 1 family.</text>
</comment>
<dbReference type="EMBL" id="JAMYWD010000007">
    <property type="protein sequence ID" value="KAJ4967374.1"/>
    <property type="molecule type" value="Genomic_DNA"/>
</dbReference>
<proteinExistence type="inferred from homology"/>
<feature type="domain" description="Sulfotransferase" evidence="4">
    <location>
        <begin position="77"/>
        <end position="334"/>
    </location>
</feature>